<dbReference type="GeneID" id="56906227"/>
<dbReference type="GO" id="GO:0016757">
    <property type="term" value="F:glycosyltransferase activity"/>
    <property type="evidence" value="ECO:0007669"/>
    <property type="project" value="InterPro"/>
</dbReference>
<sequence>MSDYIKDCIKYDISGSVIEGFPEVFERRNVLYVPRREGGLDKDFGLFDETGRQILGNALFSSYPPVLKTQALTTQKNGEKASYQDRPVVYGGCIGDHYGHFITECLNTLWYFSRECSPETLVLFHSDMTVEEIFSRPWMVDLLRYAGVRKEQIIIPRVPLRFDSITIPGQAFSEDGFVYTGYAKYLKALSLKAVQESRFDFQGMVYLSRVNPLYNSRLPCNEEDLCAELSGRGVKVVRPEDLSVADQIKIFNDNIVIGPIGSAFHTSIFAGAPKGIAICPEDRPIARSYELMDATHDAEIRYVYSEDKVDPSTLAEVLVNAAESHAYWKTIIEKLGLGFLERKNRGNIFFASHENILLSRDAKEAGDYDVLVATVGNKSFIFADHSSLPPFYIEKELSETRVISYLKFDEENGIGFRNPVNGKWLKALPPEFKKNLHCDAEHVNDWELFRIKSVDYPDFSGDLKILLEALAYLSDTGEVAGCLAIAPCLENALQRFESSDCQ</sequence>
<dbReference type="HOGENOM" id="CLU_542643_0_0_5"/>
<evidence type="ECO:0000313" key="3">
    <source>
        <dbReference type="Proteomes" id="UP000031656"/>
    </source>
</evidence>
<dbReference type="AlphaFoldDB" id="A0A067Z6G6"/>
<name>A0A067Z6G6_GLUOY</name>
<evidence type="ECO:0000313" key="2">
    <source>
        <dbReference type="EMBL" id="AHK71879.1"/>
    </source>
</evidence>
<dbReference type="Proteomes" id="UP000031656">
    <property type="component" value="Chromosome"/>
</dbReference>
<evidence type="ECO:0000259" key="1">
    <source>
        <dbReference type="Pfam" id="PF04577"/>
    </source>
</evidence>
<protein>
    <submittedName>
        <fullName evidence="2">Putative capsular polysaccharide biosynthesis protein</fullName>
    </submittedName>
</protein>
<dbReference type="Pfam" id="PF04577">
    <property type="entry name" value="Glyco_transf_61"/>
    <property type="match status" value="1"/>
</dbReference>
<dbReference type="RefSeq" id="WP_041112132.1">
    <property type="nucleotide sequence ID" value="NZ_CP004373.1"/>
</dbReference>
<organism evidence="2 3">
    <name type="scientific">Gluconobacter oxydans DSM 3504</name>
    <dbReference type="NCBI Taxonomy" id="1288313"/>
    <lineage>
        <taxon>Bacteria</taxon>
        <taxon>Pseudomonadati</taxon>
        <taxon>Pseudomonadota</taxon>
        <taxon>Alphaproteobacteria</taxon>
        <taxon>Acetobacterales</taxon>
        <taxon>Acetobacteraceae</taxon>
        <taxon>Gluconobacter</taxon>
    </lineage>
</organism>
<reference evidence="2 3" key="1">
    <citation type="journal article" date="2015" name="Appl. Microbiol. Biotechnol.">
        <title>The consequence of an additional NADH dehydrogenase paralog on the growth of Gluconobacter oxydans DSM3504.</title>
        <authorList>
            <person name="Kostner D."/>
            <person name="Luchterhand B."/>
            <person name="Junker A."/>
            <person name="Volland S."/>
            <person name="Daniel R."/>
            <person name="Buchs J."/>
            <person name="Liebl W."/>
            <person name="Ehrenreich A."/>
        </authorList>
    </citation>
    <scope>NUCLEOTIDE SEQUENCE [LARGE SCALE GENOMIC DNA]</scope>
    <source>
        <strain evidence="2">DSM 3504</strain>
    </source>
</reference>
<gene>
    <name evidence="2" type="ORF">GLS_c20060</name>
</gene>
<feature type="domain" description="Glycosyltransferase 61 catalytic" evidence="1">
    <location>
        <begin position="98"/>
        <end position="273"/>
    </location>
</feature>
<accession>A0A067Z6G6</accession>
<dbReference type="InterPro" id="IPR049625">
    <property type="entry name" value="Glyco_transf_61_cat"/>
</dbReference>
<dbReference type="KEGG" id="goy:GLS_c20060"/>
<proteinExistence type="predicted"/>
<dbReference type="EMBL" id="CP004373">
    <property type="protein sequence ID" value="AHK71879.1"/>
    <property type="molecule type" value="Genomic_DNA"/>
</dbReference>